<proteinExistence type="predicted"/>
<feature type="compositionally biased region" description="Polar residues" evidence="1">
    <location>
        <begin position="36"/>
        <end position="47"/>
    </location>
</feature>
<sequence>MKEKKSESFSLFRKGSTRYSFTSQKKKSEEQKQVQIQRLSWSCSPHSKVTVPEDRQSKPCEEISSRLSRSSENLKKQNKSFNSLCKSRSSSFFKSSSSSAIRNIFTIGSSSSASTSSSNSSVTSSPKIRQSWSSDVTNILEKAETEVNDHTWEPPLREHGDLSPKINKPFNNYTKCGFPVSSLMEEESECEVMSTPKIICAHKKTPDINRKQIWKELQYIKQLGMLPEEIEPNISDNNSSTKELNPNAYEAFNLNSFKGYKTLPETQLSSKETSRNKETIVNELLVSSGQDEQDNEASSHQETVFPKRYQTDNQSCGSSSYSLSSGNSSSTVLDENQLPALSDTNISVVTSPSPHYDSGVDSVGKETFESQANSDPDVVNSYNNSSLSSILIGSEDDEDSETMTDSDCEVRSCNFETRLEDDLEKLTERKNLLDSHRDSVISAYLSDEEETVVQLRRKSRPNLYIDVEKARSQNLLTRLRLSTKSNPTHIEWINGLNNKSDARQLAEVMSPEVVENSEGVFHLQEPEGGKELTQQQREKNMTKALNWIRDELTKMKEQDQTIARQLVQLQLEMQRLRLHKSCIQHEALLEEVTHNSSIFGYLVLIMIITDILFRLRLFWKSGADHD</sequence>
<reference evidence="2 3" key="1">
    <citation type="journal article" date="2019" name="PLoS Biol.">
        <title>Sex chromosomes control vertical transmission of feminizing Wolbachia symbionts in an isopod.</title>
        <authorList>
            <person name="Becking T."/>
            <person name="Chebbi M.A."/>
            <person name="Giraud I."/>
            <person name="Moumen B."/>
            <person name="Laverre T."/>
            <person name="Caubet Y."/>
            <person name="Peccoud J."/>
            <person name="Gilbert C."/>
            <person name="Cordaux R."/>
        </authorList>
    </citation>
    <scope>NUCLEOTIDE SEQUENCE [LARGE SCALE GENOMIC DNA]</scope>
    <source>
        <strain evidence="2">ANa2</strain>
        <tissue evidence="2">Whole body excluding digestive tract and cuticle</tissue>
    </source>
</reference>
<evidence type="ECO:0000313" key="3">
    <source>
        <dbReference type="Proteomes" id="UP000326759"/>
    </source>
</evidence>
<feature type="region of interest" description="Disordered" evidence="1">
    <location>
        <begin position="1"/>
        <end position="74"/>
    </location>
</feature>
<dbReference type="Pfam" id="PF11652">
    <property type="entry name" value="FAM167"/>
    <property type="match status" value="1"/>
</dbReference>
<dbReference type="Proteomes" id="UP000326759">
    <property type="component" value="Unassembled WGS sequence"/>
</dbReference>
<gene>
    <name evidence="2" type="ORF">Anas_05383</name>
</gene>
<evidence type="ECO:0000313" key="2">
    <source>
        <dbReference type="EMBL" id="KAB7494396.1"/>
    </source>
</evidence>
<dbReference type="EMBL" id="SEYY01024092">
    <property type="protein sequence ID" value="KAB7494396.1"/>
    <property type="molecule type" value="Genomic_DNA"/>
</dbReference>
<feature type="compositionally biased region" description="Polar residues" evidence="1">
    <location>
        <begin position="287"/>
        <end position="302"/>
    </location>
</feature>
<accession>A0A5N5SK87</accession>
<keyword evidence="3" id="KW-1185">Reference proteome</keyword>
<dbReference type="InterPro" id="IPR024280">
    <property type="entry name" value="FAM167"/>
</dbReference>
<protein>
    <submittedName>
        <fullName evidence="2">Uncharacterized protein</fullName>
    </submittedName>
</protein>
<feature type="compositionally biased region" description="Low complexity" evidence="1">
    <location>
        <begin position="315"/>
        <end position="330"/>
    </location>
</feature>
<comment type="caution">
    <text evidence="2">The sequence shown here is derived from an EMBL/GenBank/DDBJ whole genome shotgun (WGS) entry which is preliminary data.</text>
</comment>
<feature type="region of interest" description="Disordered" evidence="1">
    <location>
        <begin position="287"/>
        <end position="333"/>
    </location>
</feature>
<organism evidence="2 3">
    <name type="scientific">Armadillidium nasatum</name>
    <dbReference type="NCBI Taxonomy" id="96803"/>
    <lineage>
        <taxon>Eukaryota</taxon>
        <taxon>Metazoa</taxon>
        <taxon>Ecdysozoa</taxon>
        <taxon>Arthropoda</taxon>
        <taxon>Crustacea</taxon>
        <taxon>Multicrustacea</taxon>
        <taxon>Malacostraca</taxon>
        <taxon>Eumalacostraca</taxon>
        <taxon>Peracarida</taxon>
        <taxon>Isopoda</taxon>
        <taxon>Oniscidea</taxon>
        <taxon>Crinocheta</taxon>
        <taxon>Armadillidiidae</taxon>
        <taxon>Armadillidium</taxon>
    </lineage>
</organism>
<feature type="compositionally biased region" description="Basic and acidic residues" evidence="1">
    <location>
        <begin position="51"/>
        <end position="64"/>
    </location>
</feature>
<feature type="region of interest" description="Disordered" evidence="1">
    <location>
        <begin position="109"/>
        <end position="128"/>
    </location>
</feature>
<evidence type="ECO:0000256" key="1">
    <source>
        <dbReference type="SAM" id="MobiDB-lite"/>
    </source>
</evidence>
<dbReference type="OrthoDB" id="6361237at2759"/>
<dbReference type="AlphaFoldDB" id="A0A5N5SK87"/>
<feature type="compositionally biased region" description="Low complexity" evidence="1">
    <location>
        <begin position="109"/>
        <end position="125"/>
    </location>
</feature>
<name>A0A5N5SK87_9CRUS</name>